<proteinExistence type="predicted"/>
<keyword evidence="2" id="KW-1185">Reference proteome</keyword>
<dbReference type="AlphaFoldDB" id="A0A3M7P9A2"/>
<reference evidence="1 2" key="1">
    <citation type="journal article" date="2018" name="Sci. Rep.">
        <title>Genomic signatures of local adaptation to the degree of environmental predictability in rotifers.</title>
        <authorList>
            <person name="Franch-Gras L."/>
            <person name="Hahn C."/>
            <person name="Garcia-Roger E.M."/>
            <person name="Carmona M.J."/>
            <person name="Serra M."/>
            <person name="Gomez A."/>
        </authorList>
    </citation>
    <scope>NUCLEOTIDE SEQUENCE [LARGE SCALE GENOMIC DNA]</scope>
    <source>
        <strain evidence="1">HYR1</strain>
    </source>
</reference>
<organism evidence="1 2">
    <name type="scientific">Brachionus plicatilis</name>
    <name type="common">Marine rotifer</name>
    <name type="synonym">Brachionus muelleri</name>
    <dbReference type="NCBI Taxonomy" id="10195"/>
    <lineage>
        <taxon>Eukaryota</taxon>
        <taxon>Metazoa</taxon>
        <taxon>Spiralia</taxon>
        <taxon>Gnathifera</taxon>
        <taxon>Rotifera</taxon>
        <taxon>Eurotatoria</taxon>
        <taxon>Monogononta</taxon>
        <taxon>Pseudotrocha</taxon>
        <taxon>Ploima</taxon>
        <taxon>Brachionidae</taxon>
        <taxon>Brachionus</taxon>
    </lineage>
</organism>
<evidence type="ECO:0000313" key="1">
    <source>
        <dbReference type="EMBL" id="RMZ95665.1"/>
    </source>
</evidence>
<evidence type="ECO:0000313" key="2">
    <source>
        <dbReference type="Proteomes" id="UP000276133"/>
    </source>
</evidence>
<name>A0A3M7P9A2_BRAPC</name>
<sequence>MCKIPSKCATLDIIEISEENGEHVDIDDDQLLMPSVRFEYNYISTHSKRLFQFFEYAQIKTPQSFSFPYCFGYKGSLSIIHESESAKEVIYFLRTSPIFSIISGLRVNMRTFDARISVTQHSHCCYDTLNSRYFTKRKKIKICLNFLTKINVKNVFPDRKYRRNLQKKIYGMFEMFECLIFDRMPQKTAFLLKVLLFD</sequence>
<dbReference type="EMBL" id="REGN01012354">
    <property type="protein sequence ID" value="RMZ95665.1"/>
    <property type="molecule type" value="Genomic_DNA"/>
</dbReference>
<gene>
    <name evidence="1" type="ORF">BpHYR1_006859</name>
</gene>
<protein>
    <submittedName>
        <fullName evidence="1">Uncharacterized protein</fullName>
    </submittedName>
</protein>
<accession>A0A3M7P9A2</accession>
<dbReference type="Proteomes" id="UP000276133">
    <property type="component" value="Unassembled WGS sequence"/>
</dbReference>
<comment type="caution">
    <text evidence="1">The sequence shown here is derived from an EMBL/GenBank/DDBJ whole genome shotgun (WGS) entry which is preliminary data.</text>
</comment>